<keyword evidence="3" id="KW-0732">Signal</keyword>
<dbReference type="PROSITE" id="PS51318">
    <property type="entry name" value="TAT"/>
    <property type="match status" value="1"/>
</dbReference>
<proteinExistence type="inferred from homology"/>
<feature type="domain" description="Periplasmic binding protein" evidence="4">
    <location>
        <begin position="38"/>
        <end position="297"/>
    </location>
</feature>
<dbReference type="EMBL" id="JAVDPW010000012">
    <property type="protein sequence ID" value="MDR6293426.1"/>
    <property type="molecule type" value="Genomic_DNA"/>
</dbReference>
<evidence type="ECO:0000313" key="5">
    <source>
        <dbReference type="EMBL" id="MDR6293426.1"/>
    </source>
</evidence>
<dbReference type="PANTHER" id="PTHR46847:SF3">
    <property type="entry name" value="GALACTOFURANOSE-BINDING PROTEIN YTFQ"/>
    <property type="match status" value="1"/>
</dbReference>
<dbReference type="Gene3D" id="3.40.50.2300">
    <property type="match status" value="2"/>
</dbReference>
<dbReference type="Proteomes" id="UP001262410">
    <property type="component" value="Unassembled WGS sequence"/>
</dbReference>
<accession>A0ABU1JXS5</accession>
<comment type="caution">
    <text evidence="5">The sequence shown here is derived from an EMBL/GenBank/DDBJ whole genome shotgun (WGS) entry which is preliminary data.</text>
</comment>
<dbReference type="InterPro" id="IPR028082">
    <property type="entry name" value="Peripla_BP_I"/>
</dbReference>
<dbReference type="CDD" id="cd06308">
    <property type="entry name" value="PBP1_sensor_kinase-like"/>
    <property type="match status" value="1"/>
</dbReference>
<dbReference type="SUPFAM" id="SSF53822">
    <property type="entry name" value="Periplasmic binding protein-like I"/>
    <property type="match status" value="1"/>
</dbReference>
<dbReference type="PANTHER" id="PTHR46847">
    <property type="entry name" value="D-ALLOSE-BINDING PERIPLASMIC PROTEIN-RELATED"/>
    <property type="match status" value="1"/>
</dbReference>
<evidence type="ECO:0000256" key="2">
    <source>
        <dbReference type="ARBA" id="ARBA00007639"/>
    </source>
</evidence>
<name>A0ABU1JXS5_9PROT</name>
<reference evidence="5 6" key="1">
    <citation type="submission" date="2023-07" db="EMBL/GenBank/DDBJ databases">
        <title>Sorghum-associated microbial communities from plants grown in Nebraska, USA.</title>
        <authorList>
            <person name="Schachtman D."/>
        </authorList>
    </citation>
    <scope>NUCLEOTIDE SEQUENCE [LARGE SCALE GENOMIC DNA]</scope>
    <source>
        <strain evidence="5 6">584</strain>
    </source>
</reference>
<sequence>MNRRDLLKTTALALGAGVTLYLPAGWTAARAADKKWRIGFSQATTLEPWRVQFNKDIKAEAEKQPDVELLIADAEDKTEKQVADVENFIRQEVNALLISPKESAGLTGVVEKAIAAKIPVFVLDRNVDTQGYTQFIGGDNVVIGKAVGDFVVKTLGGPGKAAGNVVEIWGGLGTQASHDRSDGFHAVADKEPGLKYLLDKQSADWKQNLAYDIMTTALRNFEKIDLVYGHNDPMAYGAYLAAKDAGREKEIKFVGVDGLPNEGVVWVNKGELAATFLYPTPGAEGLRQAVKLLKGEKVEKTIVLPTETITKENAPEILKRNGLL</sequence>
<dbReference type="InterPro" id="IPR006311">
    <property type="entry name" value="TAT_signal"/>
</dbReference>
<dbReference type="InterPro" id="IPR025997">
    <property type="entry name" value="SBP_2_dom"/>
</dbReference>
<keyword evidence="6" id="KW-1185">Reference proteome</keyword>
<evidence type="ECO:0000256" key="1">
    <source>
        <dbReference type="ARBA" id="ARBA00004196"/>
    </source>
</evidence>
<evidence type="ECO:0000256" key="3">
    <source>
        <dbReference type="ARBA" id="ARBA00022729"/>
    </source>
</evidence>
<comment type="subcellular location">
    <subcellularLocation>
        <location evidence="1">Cell envelope</location>
    </subcellularLocation>
</comment>
<gene>
    <name evidence="5" type="ORF">E9232_005977</name>
</gene>
<evidence type="ECO:0000259" key="4">
    <source>
        <dbReference type="Pfam" id="PF13407"/>
    </source>
</evidence>
<organism evidence="5 6">
    <name type="scientific">Inquilinus ginsengisoli</name>
    <dbReference type="NCBI Taxonomy" id="363840"/>
    <lineage>
        <taxon>Bacteria</taxon>
        <taxon>Pseudomonadati</taxon>
        <taxon>Pseudomonadota</taxon>
        <taxon>Alphaproteobacteria</taxon>
        <taxon>Rhodospirillales</taxon>
        <taxon>Rhodospirillaceae</taxon>
        <taxon>Inquilinus</taxon>
    </lineage>
</organism>
<dbReference type="Pfam" id="PF13407">
    <property type="entry name" value="Peripla_BP_4"/>
    <property type="match status" value="1"/>
</dbReference>
<evidence type="ECO:0000313" key="6">
    <source>
        <dbReference type="Proteomes" id="UP001262410"/>
    </source>
</evidence>
<protein>
    <submittedName>
        <fullName evidence="5">Ribose transport system substrate-binding protein</fullName>
    </submittedName>
</protein>
<dbReference type="RefSeq" id="WP_309800382.1">
    <property type="nucleotide sequence ID" value="NZ_JAVDPW010000012.1"/>
</dbReference>
<comment type="similarity">
    <text evidence="2">Belongs to the bacterial solute-binding protein 2 family.</text>
</comment>